<dbReference type="FunCoup" id="A0A1W4WP56">
    <property type="interactions" value="64"/>
</dbReference>
<dbReference type="InterPro" id="IPR036640">
    <property type="entry name" value="ABC1_TM_sf"/>
</dbReference>
<dbReference type="RefSeq" id="XP_018322257.1">
    <property type="nucleotide sequence ID" value="XM_018466755.2"/>
</dbReference>
<feature type="transmembrane region" description="Helical" evidence="8">
    <location>
        <begin position="953"/>
        <end position="975"/>
    </location>
</feature>
<dbReference type="InterPro" id="IPR044746">
    <property type="entry name" value="ABCC_6TM_D1"/>
</dbReference>
<dbReference type="CDD" id="cd03244">
    <property type="entry name" value="ABCC_MRP_domain2"/>
    <property type="match status" value="1"/>
</dbReference>
<dbReference type="GeneID" id="108734975"/>
<dbReference type="KEGG" id="apln:108734975"/>
<accession>A0A1W4WP56</accession>
<feature type="domain" description="ABC transmembrane type-1" evidence="10">
    <location>
        <begin position="96"/>
        <end position="362"/>
    </location>
</feature>
<dbReference type="Pfam" id="PF00664">
    <property type="entry name" value="ABC_membrane"/>
    <property type="match status" value="2"/>
</dbReference>
<evidence type="ECO:0000256" key="6">
    <source>
        <dbReference type="ARBA" id="ARBA00022989"/>
    </source>
</evidence>
<dbReference type="InterPro" id="IPR011527">
    <property type="entry name" value="ABC1_TM_dom"/>
</dbReference>
<evidence type="ECO:0000256" key="5">
    <source>
        <dbReference type="ARBA" id="ARBA00022840"/>
    </source>
</evidence>
<keyword evidence="3 8" id="KW-0812">Transmembrane</keyword>
<dbReference type="SUPFAM" id="SSF90123">
    <property type="entry name" value="ABC transporter transmembrane region"/>
    <property type="match status" value="2"/>
</dbReference>
<dbReference type="Gene3D" id="1.20.1560.10">
    <property type="entry name" value="ABC transporter type 1, transmembrane domain"/>
    <property type="match status" value="2"/>
</dbReference>
<organism evidence="11 12">
    <name type="scientific">Agrilus planipennis</name>
    <name type="common">Emerald ash borer</name>
    <name type="synonym">Agrilus marcopoli</name>
    <dbReference type="NCBI Taxonomy" id="224129"/>
    <lineage>
        <taxon>Eukaryota</taxon>
        <taxon>Metazoa</taxon>
        <taxon>Ecdysozoa</taxon>
        <taxon>Arthropoda</taxon>
        <taxon>Hexapoda</taxon>
        <taxon>Insecta</taxon>
        <taxon>Pterygota</taxon>
        <taxon>Neoptera</taxon>
        <taxon>Endopterygota</taxon>
        <taxon>Coleoptera</taxon>
        <taxon>Polyphaga</taxon>
        <taxon>Elateriformia</taxon>
        <taxon>Buprestoidea</taxon>
        <taxon>Buprestidae</taxon>
        <taxon>Agrilinae</taxon>
        <taxon>Agrilus</taxon>
    </lineage>
</organism>
<sequence length="1282" mass="143704">MDGIIQIGKSNPQEKANIFSKIFFGWMAKICYVAVKRSLKVTDLYRCLTVDRSERLTDKIELKWKEELEKAKTKSKEPSLTSSIVKVFGPTYMFYGLFVFLTSGILRSVQPMILGMFIRQFSTLSEGTLNDKLILGGILLAMSTITVLTYHQLNLLLSQIGMRVRVACSSLIYRKLLRLSTKSLNEAAAGKVVNLLSNDVNRFDLVVILLHFFWIMPIQVVLLTYLIWREVGVSAFIGVAVMLILTLPLQGAIAKLASMFRIKVAHKSDSRIKLMGQLIAGIQVVKMYVWEEALADTVKKIRASEISTLRKTSYLRGILSAMSVFMERFVTFITVVSYVLLGNTITADVVFALASFYNILQMTTAIYYPLALLFLSETKVSIKRLQEFLLLEEKEKSKIVLTNDGKVSLKSVEVFWNPKVASLIDITINVPQGSLCAVVGPVGSGKSTLLQLLLGEIALYNGLVEVGGTISYSSQEAWIFASTVRRNIVFAQEYDKTRYEQVVEVCALKADFQQFPYKDKTIVGEKGISLSGGQRARINLARTVYRDADIYLLDDPLSAVDAHVGKHLFEKCILQFLKHKTRILVTHQLQYLKKADQIVVLDNSGRIEACGTFDELSKSTLDFTKLLSSAEEDIEEVKHVEQSTGRPSVLSITSENWEEEQLEKNAETIVTKGKSPYGQYAKYASNICGLLFLFISLVISQTATSGCDYWTSYWTQLEEERSALNSTSIEGSSSNMLSTEWCMIIYTILVIACLLLATNRSLLFYKLGMNASTHLHGNMFSALLRAPMRFFDVNPMGRILNRFTKDIGIIDELLPRLMLDASSILLIMLGIFVNVAISNVWMITAAVVLGVIFIVILKFYITIARDVKHLEGITKSPVFSHLSATLNGLVTVRSTKSEPILAFEFDQHQDTHSSAWYLTISCMSSFGLWLDIVSLLFIYCVTIAFIFMSEEGYITGSAVGLAVQQSLILIGMLSFGMRQMAEMVSNMAAVERIVEYTTLEKEENPNEKKSMPNIEWPSKGAIVFKNLYLKYSNEDPPVLRDLNFTIEAGEKIGIVGRTGAGKTSLIGALFRLAKLEGNIFIDGVDTQSVPLSELRKRISIIPQEPVLFSETLRYNLDPFNEFDDKNIWNALDVVELKGSIQSLDMTVQEGGSNFSVGQRQLLCLARAILRNNKILVLDEATANVDPQTDSLIQITIRKRFKDCTVMTIAHRLNTVMDSDKILVMDSGSMVEYDHPYKLLQNKEGILYKLVSQTGPSMEAQLYNVAKDSYSRKYDNNDVSSRL</sequence>
<dbReference type="FunFam" id="3.40.50.300:FF:000482">
    <property type="entry name" value="Multidrug resistance-associated protein member 4"/>
    <property type="match status" value="1"/>
</dbReference>
<dbReference type="FunFam" id="3.40.50.300:FF:000163">
    <property type="entry name" value="Multidrug resistance-associated protein member 4"/>
    <property type="match status" value="1"/>
</dbReference>
<keyword evidence="5" id="KW-0067">ATP-binding</keyword>
<dbReference type="Proteomes" id="UP000192223">
    <property type="component" value="Unplaced"/>
</dbReference>
<dbReference type="CDD" id="cd18579">
    <property type="entry name" value="ABC_6TM_ABCC_D1"/>
    <property type="match status" value="1"/>
</dbReference>
<dbReference type="CDD" id="cd03250">
    <property type="entry name" value="ABCC_MRP_domain1"/>
    <property type="match status" value="1"/>
</dbReference>
<feature type="transmembrane region" description="Helical" evidence="8">
    <location>
        <begin position="205"/>
        <end position="228"/>
    </location>
</feature>
<dbReference type="Gene3D" id="3.40.50.300">
    <property type="entry name" value="P-loop containing nucleotide triphosphate hydrolases"/>
    <property type="match status" value="2"/>
</dbReference>
<keyword evidence="7 8" id="KW-0472">Membrane</keyword>
<feature type="transmembrane region" description="Helical" evidence="8">
    <location>
        <begin position="743"/>
        <end position="765"/>
    </location>
</feature>
<dbReference type="PANTHER" id="PTHR24223">
    <property type="entry name" value="ATP-BINDING CASSETTE SUB-FAMILY C"/>
    <property type="match status" value="1"/>
</dbReference>
<dbReference type="InParanoid" id="A0A1W4WP56"/>
<dbReference type="GO" id="GO:0016020">
    <property type="term" value="C:membrane"/>
    <property type="evidence" value="ECO:0007669"/>
    <property type="project" value="UniProtKB-SubCell"/>
</dbReference>
<dbReference type="Pfam" id="PF00005">
    <property type="entry name" value="ABC_tran"/>
    <property type="match status" value="2"/>
</dbReference>
<keyword evidence="2" id="KW-0813">Transport</keyword>
<dbReference type="InterPro" id="IPR027417">
    <property type="entry name" value="P-loop_NTPase"/>
</dbReference>
<feature type="domain" description="ABC transporter" evidence="9">
    <location>
        <begin position="407"/>
        <end position="629"/>
    </location>
</feature>
<feature type="transmembrane region" description="Helical" evidence="8">
    <location>
        <begin position="318"/>
        <end position="341"/>
    </location>
</feature>
<proteinExistence type="predicted"/>
<gene>
    <name evidence="12" type="primary">LOC108734975</name>
</gene>
<feature type="transmembrane region" description="Helical" evidence="8">
    <location>
        <begin position="234"/>
        <end position="257"/>
    </location>
</feature>
<evidence type="ECO:0000256" key="4">
    <source>
        <dbReference type="ARBA" id="ARBA00022741"/>
    </source>
</evidence>
<dbReference type="GO" id="GO:0016887">
    <property type="term" value="F:ATP hydrolysis activity"/>
    <property type="evidence" value="ECO:0007669"/>
    <property type="project" value="InterPro"/>
</dbReference>
<dbReference type="InterPro" id="IPR003439">
    <property type="entry name" value="ABC_transporter-like_ATP-bd"/>
</dbReference>
<evidence type="ECO:0000256" key="8">
    <source>
        <dbReference type="SAM" id="Phobius"/>
    </source>
</evidence>
<evidence type="ECO:0000313" key="11">
    <source>
        <dbReference type="Proteomes" id="UP000192223"/>
    </source>
</evidence>
<reference evidence="12" key="1">
    <citation type="submission" date="2025-08" db="UniProtKB">
        <authorList>
            <consortium name="RefSeq"/>
        </authorList>
    </citation>
    <scope>IDENTIFICATION</scope>
    <source>
        <tissue evidence="12">Entire body</tissue>
    </source>
</reference>
<keyword evidence="11" id="KW-1185">Reference proteome</keyword>
<feature type="domain" description="ABC transmembrane type-1" evidence="10">
    <location>
        <begin position="684"/>
        <end position="985"/>
    </location>
</feature>
<dbReference type="InterPro" id="IPR017871">
    <property type="entry name" value="ABC_transporter-like_CS"/>
</dbReference>
<dbReference type="SUPFAM" id="SSF52540">
    <property type="entry name" value="P-loop containing nucleoside triphosphate hydrolases"/>
    <property type="match status" value="2"/>
</dbReference>
<dbReference type="FunFam" id="1.20.1560.10:FF:000014">
    <property type="entry name" value="Multidrug resistance-associated protein member 4"/>
    <property type="match status" value="1"/>
</dbReference>
<dbReference type="OrthoDB" id="6500128at2759"/>
<dbReference type="PROSITE" id="PS50893">
    <property type="entry name" value="ABC_TRANSPORTER_2"/>
    <property type="match status" value="2"/>
</dbReference>
<feature type="transmembrane region" description="Helical" evidence="8">
    <location>
        <begin position="353"/>
        <end position="375"/>
    </location>
</feature>
<dbReference type="PANTHER" id="PTHR24223:SF415">
    <property type="entry name" value="FI20190P1"/>
    <property type="match status" value="1"/>
</dbReference>
<feature type="transmembrane region" description="Helical" evidence="8">
    <location>
        <begin position="926"/>
        <end position="947"/>
    </location>
</feature>
<evidence type="ECO:0000256" key="7">
    <source>
        <dbReference type="ARBA" id="ARBA00023136"/>
    </source>
</evidence>
<evidence type="ECO:0000256" key="1">
    <source>
        <dbReference type="ARBA" id="ARBA00004141"/>
    </source>
</evidence>
<evidence type="ECO:0000259" key="10">
    <source>
        <dbReference type="PROSITE" id="PS50929"/>
    </source>
</evidence>
<dbReference type="FunFam" id="1.20.1560.10:FF:000026">
    <property type="entry name" value="Multidrug resistance-associated protein lethal(2)03659"/>
    <property type="match status" value="1"/>
</dbReference>
<protein>
    <submittedName>
        <fullName evidence="12">Multidrug resistance-associated protein 4-like</fullName>
    </submittedName>
</protein>
<evidence type="ECO:0000259" key="9">
    <source>
        <dbReference type="PROSITE" id="PS50893"/>
    </source>
</evidence>
<dbReference type="PROSITE" id="PS50929">
    <property type="entry name" value="ABC_TM1F"/>
    <property type="match status" value="2"/>
</dbReference>
<feature type="transmembrane region" description="Helical" evidence="8">
    <location>
        <begin position="133"/>
        <end position="153"/>
    </location>
</feature>
<dbReference type="GO" id="GO:0140359">
    <property type="term" value="F:ABC-type transporter activity"/>
    <property type="evidence" value="ECO:0007669"/>
    <property type="project" value="InterPro"/>
</dbReference>
<dbReference type="InterPro" id="IPR003593">
    <property type="entry name" value="AAA+_ATPase"/>
</dbReference>
<comment type="subcellular location">
    <subcellularLocation>
        <location evidence="1">Membrane</location>
        <topology evidence="1">Multi-pass membrane protein</topology>
    </subcellularLocation>
</comment>
<dbReference type="InterPro" id="IPR044726">
    <property type="entry name" value="ABCC_6TM_D2"/>
</dbReference>
<feature type="transmembrane region" description="Helical" evidence="8">
    <location>
        <begin position="92"/>
        <end position="113"/>
    </location>
</feature>
<feature type="domain" description="ABC transporter" evidence="9">
    <location>
        <begin position="1022"/>
        <end position="1251"/>
    </location>
</feature>
<evidence type="ECO:0000256" key="2">
    <source>
        <dbReference type="ARBA" id="ARBA00022448"/>
    </source>
</evidence>
<dbReference type="GO" id="GO:0005524">
    <property type="term" value="F:ATP binding"/>
    <property type="evidence" value="ECO:0007669"/>
    <property type="project" value="UniProtKB-KW"/>
</dbReference>
<feature type="transmembrane region" description="Helical" evidence="8">
    <location>
        <begin position="817"/>
        <end position="837"/>
    </location>
</feature>
<evidence type="ECO:0000313" key="12">
    <source>
        <dbReference type="RefSeq" id="XP_018322257.1"/>
    </source>
</evidence>
<evidence type="ECO:0000256" key="3">
    <source>
        <dbReference type="ARBA" id="ARBA00022692"/>
    </source>
</evidence>
<name>A0A1W4WP56_AGRPL</name>
<dbReference type="CDD" id="cd18580">
    <property type="entry name" value="ABC_6TM_ABCC_D2"/>
    <property type="match status" value="1"/>
</dbReference>
<dbReference type="PROSITE" id="PS00211">
    <property type="entry name" value="ABC_TRANSPORTER_1"/>
    <property type="match status" value="2"/>
</dbReference>
<dbReference type="STRING" id="224129.A0A1W4WP56"/>
<dbReference type="InterPro" id="IPR050173">
    <property type="entry name" value="ABC_transporter_C-like"/>
</dbReference>
<dbReference type="SMART" id="SM00382">
    <property type="entry name" value="AAA"/>
    <property type="match status" value="2"/>
</dbReference>
<keyword evidence="6 8" id="KW-1133">Transmembrane helix</keyword>
<feature type="transmembrane region" description="Helical" evidence="8">
    <location>
        <begin position="683"/>
        <end position="703"/>
    </location>
</feature>
<keyword evidence="4" id="KW-0547">Nucleotide-binding</keyword>
<feature type="transmembrane region" description="Helical" evidence="8">
    <location>
        <begin position="843"/>
        <end position="861"/>
    </location>
</feature>